<proteinExistence type="predicted"/>
<protein>
    <submittedName>
        <fullName evidence="1">Uncharacterized protein</fullName>
    </submittedName>
</protein>
<reference evidence="1 2" key="1">
    <citation type="journal article" date="2022" name="Hortic Res">
        <title>A haplotype resolved chromosomal level avocado genome allows analysis of novel avocado genes.</title>
        <authorList>
            <person name="Nath O."/>
            <person name="Fletcher S.J."/>
            <person name="Hayward A."/>
            <person name="Shaw L.M."/>
            <person name="Masouleh A.K."/>
            <person name="Furtado A."/>
            <person name="Henry R.J."/>
            <person name="Mitter N."/>
        </authorList>
    </citation>
    <scope>NUCLEOTIDE SEQUENCE [LARGE SCALE GENOMIC DNA]</scope>
    <source>
        <strain evidence="2">cv. Hass</strain>
    </source>
</reference>
<comment type="caution">
    <text evidence="1">The sequence shown here is derived from an EMBL/GenBank/DDBJ whole genome shotgun (WGS) entry which is preliminary data.</text>
</comment>
<name>A0ACC2LRM4_PERAE</name>
<evidence type="ECO:0000313" key="1">
    <source>
        <dbReference type="EMBL" id="KAJ8636049.1"/>
    </source>
</evidence>
<sequence>MGCLVAVRHYPSSVSSASSSSQHNGTNPNQRWATSSYASPAISPTAALRGQLVSENSQSWKGNTGWQDLS</sequence>
<dbReference type="EMBL" id="CM056811">
    <property type="protein sequence ID" value="KAJ8636049.1"/>
    <property type="molecule type" value="Genomic_DNA"/>
</dbReference>
<gene>
    <name evidence="1" type="ORF">MRB53_010316</name>
</gene>
<dbReference type="Proteomes" id="UP001234297">
    <property type="component" value="Chromosome 3"/>
</dbReference>
<accession>A0ACC2LRM4</accession>
<organism evidence="1 2">
    <name type="scientific">Persea americana</name>
    <name type="common">Avocado</name>
    <dbReference type="NCBI Taxonomy" id="3435"/>
    <lineage>
        <taxon>Eukaryota</taxon>
        <taxon>Viridiplantae</taxon>
        <taxon>Streptophyta</taxon>
        <taxon>Embryophyta</taxon>
        <taxon>Tracheophyta</taxon>
        <taxon>Spermatophyta</taxon>
        <taxon>Magnoliopsida</taxon>
        <taxon>Magnoliidae</taxon>
        <taxon>Laurales</taxon>
        <taxon>Lauraceae</taxon>
        <taxon>Persea</taxon>
    </lineage>
</organism>
<evidence type="ECO:0000313" key="2">
    <source>
        <dbReference type="Proteomes" id="UP001234297"/>
    </source>
</evidence>
<keyword evidence="2" id="KW-1185">Reference proteome</keyword>